<feature type="active site" description="Proton acceptor" evidence="8">
    <location>
        <position position="42"/>
    </location>
</feature>
<evidence type="ECO:0000256" key="7">
    <source>
        <dbReference type="ARBA" id="ARBA00047925"/>
    </source>
</evidence>
<dbReference type="InterPro" id="IPR002504">
    <property type="entry name" value="NADK"/>
</dbReference>
<feature type="binding site" evidence="8">
    <location>
        <position position="146"/>
    </location>
    <ligand>
        <name>NAD(+)</name>
        <dbReference type="ChEBI" id="CHEBI:57540"/>
    </ligand>
</feature>
<feature type="binding site" evidence="8">
    <location>
        <begin position="157"/>
        <end position="162"/>
    </location>
    <ligand>
        <name>NAD(+)</name>
        <dbReference type="ChEBI" id="CHEBI:57540"/>
    </ligand>
</feature>
<evidence type="ECO:0000313" key="10">
    <source>
        <dbReference type="Proteomes" id="UP000007382"/>
    </source>
</evidence>
<comment type="subcellular location">
    <subcellularLocation>
        <location evidence="8">Cytoplasm</location>
    </subcellularLocation>
</comment>
<keyword evidence="8" id="KW-0963">Cytoplasm</keyword>
<dbReference type="GO" id="GO:0005737">
    <property type="term" value="C:cytoplasm"/>
    <property type="evidence" value="ECO:0007669"/>
    <property type="project" value="UniProtKB-SubCell"/>
</dbReference>
<feature type="binding site" evidence="8">
    <location>
        <begin position="116"/>
        <end position="117"/>
    </location>
    <ligand>
        <name>NAD(+)</name>
        <dbReference type="ChEBI" id="CHEBI:57540"/>
    </ligand>
</feature>
<dbReference type="STRING" id="1162668.LFE_0694"/>
<dbReference type="FunFam" id="2.60.200.30:FF:000009">
    <property type="entry name" value="Poly(P)/ATP NAD kinase"/>
    <property type="match status" value="1"/>
</dbReference>
<dbReference type="HAMAP" id="MF_00361">
    <property type="entry name" value="NAD_kinase"/>
    <property type="match status" value="1"/>
</dbReference>
<dbReference type="GO" id="GO:0051287">
    <property type="term" value="F:NAD binding"/>
    <property type="evidence" value="ECO:0007669"/>
    <property type="project" value="UniProtKB-ARBA"/>
</dbReference>
<evidence type="ECO:0000256" key="2">
    <source>
        <dbReference type="ARBA" id="ARBA00022741"/>
    </source>
</evidence>
<dbReference type="GO" id="GO:0003951">
    <property type="term" value="F:NAD+ kinase activity"/>
    <property type="evidence" value="ECO:0007669"/>
    <property type="project" value="UniProtKB-UniRule"/>
</dbReference>
<reference evidence="9 10" key="1">
    <citation type="journal article" date="2012" name="J. Bacteriol.">
        <title>Complete Genome Sequence of Leptospirillum ferrooxidans Strain C2-3, Isolated from a Fresh Volcanic Ash Deposit on the Island of Miyake, Japan.</title>
        <authorList>
            <person name="Fujimura R."/>
            <person name="Sato Y."/>
            <person name="Nishizawa T."/>
            <person name="Oshima K."/>
            <person name="Kim S.-W."/>
            <person name="Hattori M."/>
            <person name="Kamijo T."/>
            <person name="Ohta H."/>
        </authorList>
    </citation>
    <scope>NUCLEOTIDE SEQUENCE [LARGE SCALE GENOMIC DNA]</scope>
    <source>
        <strain evidence="9 10">C2-3</strain>
    </source>
</reference>
<dbReference type="InterPro" id="IPR016064">
    <property type="entry name" value="NAD/diacylglycerol_kinase_sf"/>
</dbReference>
<comment type="function">
    <text evidence="8">Involved in the regulation of the intracellular balance of NAD and NADP, and is a key enzyme in the biosynthesis of NADP. Catalyzes specifically the phosphorylation on 2'-hydroxyl of the adenosine moiety of NAD to yield NADP.</text>
</comment>
<keyword evidence="5 8" id="KW-0521">NADP</keyword>
<dbReference type="Gene3D" id="3.40.50.10330">
    <property type="entry name" value="Probable inorganic polyphosphate/atp-NAD kinase, domain 1"/>
    <property type="match status" value="1"/>
</dbReference>
<sequence>MRSKGVTPLLDHEGATLLRDEPSYSRETIRDESEVVLVLGGDGTLLSAARLLAGTQIPILGVNLGNLGFLTEVQSTEVLDVLSRTLQGDYSIEDRIMLQVRIFRNRIEQSQTHVLNDIVINNGSIARLIESDIYMNAQFVTSLKGDGVIFSSPTGSTAYSLSAGGPILYPGMDGIIITPICPHTLTHRPIVIPGAATLEILIKKGDSSVTATLDGQVGHSLKVGDMIEITRSPHITRLIVNSERNYFEVLRDKLKWGDT</sequence>
<dbReference type="OrthoDB" id="9774737at2"/>
<comment type="caution">
    <text evidence="8">Lacks conserved residue(s) required for the propagation of feature annotation.</text>
</comment>
<dbReference type="KEGG" id="lfc:LFE_0694"/>
<comment type="similarity">
    <text evidence="8">Belongs to the NAD kinase family.</text>
</comment>
<dbReference type="Pfam" id="PF01513">
    <property type="entry name" value="NAD_kinase"/>
    <property type="match status" value="1"/>
</dbReference>
<dbReference type="EMBL" id="AP012342">
    <property type="protein sequence ID" value="BAM06409.1"/>
    <property type="molecule type" value="Genomic_DNA"/>
</dbReference>
<reference evidence="10" key="2">
    <citation type="submission" date="2012-03" db="EMBL/GenBank/DDBJ databases">
        <title>The complete genome sequence of the pioneer microbe on fresh volcanic deposit, Leptospirillum ferrooxidans strain C2-3.</title>
        <authorList>
            <person name="Fujimura R."/>
            <person name="Sato Y."/>
            <person name="Nishizawa T."/>
            <person name="Nanba K."/>
            <person name="Oshima K."/>
            <person name="Hattori M."/>
            <person name="Kamijo T."/>
            <person name="Ohta H."/>
        </authorList>
    </citation>
    <scope>NUCLEOTIDE SEQUENCE [LARGE SCALE GENOMIC DNA]</scope>
    <source>
        <strain evidence="10">C2-3</strain>
    </source>
</reference>
<feature type="binding site" evidence="8">
    <location>
        <position position="144"/>
    </location>
    <ligand>
        <name>NAD(+)</name>
        <dbReference type="ChEBI" id="CHEBI:57540"/>
    </ligand>
</feature>
<feature type="binding site" evidence="8">
    <location>
        <position position="127"/>
    </location>
    <ligand>
        <name>NAD(+)</name>
        <dbReference type="ChEBI" id="CHEBI:57540"/>
    </ligand>
</feature>
<dbReference type="eggNOG" id="COG0061">
    <property type="taxonomic scope" value="Bacteria"/>
</dbReference>
<dbReference type="GO" id="GO:0006741">
    <property type="term" value="P:NADP+ biosynthetic process"/>
    <property type="evidence" value="ECO:0007669"/>
    <property type="project" value="UniProtKB-UniRule"/>
</dbReference>
<dbReference type="Gene3D" id="2.60.200.30">
    <property type="entry name" value="Probable inorganic polyphosphate/atp-NAD kinase, domain 2"/>
    <property type="match status" value="1"/>
</dbReference>
<keyword evidence="2 8" id="KW-0547">Nucleotide-binding</keyword>
<accession>I0IMB0</accession>
<dbReference type="GO" id="GO:0046872">
    <property type="term" value="F:metal ion binding"/>
    <property type="evidence" value="ECO:0007669"/>
    <property type="project" value="UniProtKB-UniRule"/>
</dbReference>
<dbReference type="Proteomes" id="UP000007382">
    <property type="component" value="Chromosome"/>
</dbReference>
<dbReference type="HOGENOM" id="CLU_008831_0_1_0"/>
<dbReference type="SUPFAM" id="SSF111331">
    <property type="entry name" value="NAD kinase/diacylglycerol kinase-like"/>
    <property type="match status" value="1"/>
</dbReference>
<gene>
    <name evidence="8" type="primary">nadK</name>
    <name evidence="9" type="ordered locus">LFE_0694</name>
</gene>
<keyword evidence="6 8" id="KW-0520">NAD</keyword>
<dbReference type="InterPro" id="IPR017437">
    <property type="entry name" value="ATP-NAD_kinase_PpnK-typ_C"/>
</dbReference>
<keyword evidence="1 8" id="KW-0808">Transferase</keyword>
<evidence type="ECO:0000313" key="9">
    <source>
        <dbReference type="EMBL" id="BAM06409.1"/>
    </source>
</evidence>
<evidence type="ECO:0000256" key="8">
    <source>
        <dbReference type="HAMAP-Rule" id="MF_00361"/>
    </source>
</evidence>
<dbReference type="AlphaFoldDB" id="I0IMB0"/>
<evidence type="ECO:0000256" key="3">
    <source>
        <dbReference type="ARBA" id="ARBA00022777"/>
    </source>
</evidence>
<dbReference type="PANTHER" id="PTHR20275">
    <property type="entry name" value="NAD KINASE"/>
    <property type="match status" value="1"/>
</dbReference>
<dbReference type="PATRIC" id="fig|1162668.3.peg.802"/>
<dbReference type="EC" id="2.7.1.23" evidence="8"/>
<protein>
    <recommendedName>
        <fullName evidence="8">NAD kinase</fullName>
        <ecNumber evidence="8">2.7.1.23</ecNumber>
    </recommendedName>
    <alternativeName>
        <fullName evidence="8">ATP-dependent NAD kinase</fullName>
    </alternativeName>
</protein>
<dbReference type="Pfam" id="PF20143">
    <property type="entry name" value="NAD_kinase_C"/>
    <property type="match status" value="1"/>
</dbReference>
<organism evidence="9 10">
    <name type="scientific">Leptospirillum ferrooxidans (strain C2-3)</name>
    <dbReference type="NCBI Taxonomy" id="1162668"/>
    <lineage>
        <taxon>Bacteria</taxon>
        <taxon>Pseudomonadati</taxon>
        <taxon>Nitrospirota</taxon>
        <taxon>Nitrospiria</taxon>
        <taxon>Nitrospirales</taxon>
        <taxon>Nitrospiraceae</taxon>
        <taxon>Leptospirillum</taxon>
    </lineage>
</organism>
<feature type="binding site" evidence="8">
    <location>
        <begin position="42"/>
        <end position="43"/>
    </location>
    <ligand>
        <name>NAD(+)</name>
        <dbReference type="ChEBI" id="CHEBI:57540"/>
    </ligand>
</feature>
<keyword evidence="3 8" id="KW-0418">Kinase</keyword>
<dbReference type="GO" id="GO:0005524">
    <property type="term" value="F:ATP binding"/>
    <property type="evidence" value="ECO:0007669"/>
    <property type="project" value="UniProtKB-KW"/>
</dbReference>
<evidence type="ECO:0000256" key="1">
    <source>
        <dbReference type="ARBA" id="ARBA00022679"/>
    </source>
</evidence>
<comment type="cofactor">
    <cofactor evidence="8">
        <name>a divalent metal cation</name>
        <dbReference type="ChEBI" id="CHEBI:60240"/>
    </cofactor>
</comment>
<dbReference type="InterPro" id="IPR017438">
    <property type="entry name" value="ATP-NAD_kinase_N"/>
</dbReference>
<evidence type="ECO:0000256" key="6">
    <source>
        <dbReference type="ARBA" id="ARBA00023027"/>
    </source>
</evidence>
<name>I0IMB0_LEPFC</name>
<keyword evidence="10" id="KW-1185">Reference proteome</keyword>
<evidence type="ECO:0000256" key="4">
    <source>
        <dbReference type="ARBA" id="ARBA00022840"/>
    </source>
</evidence>
<comment type="catalytic activity">
    <reaction evidence="7 8">
        <text>NAD(+) + ATP = ADP + NADP(+) + H(+)</text>
        <dbReference type="Rhea" id="RHEA:18629"/>
        <dbReference type="ChEBI" id="CHEBI:15378"/>
        <dbReference type="ChEBI" id="CHEBI:30616"/>
        <dbReference type="ChEBI" id="CHEBI:57540"/>
        <dbReference type="ChEBI" id="CHEBI:58349"/>
        <dbReference type="ChEBI" id="CHEBI:456216"/>
        <dbReference type="EC" id="2.7.1.23"/>
    </reaction>
</comment>
<proteinExistence type="inferred from homology"/>
<dbReference type="PANTHER" id="PTHR20275:SF0">
    <property type="entry name" value="NAD KINASE"/>
    <property type="match status" value="1"/>
</dbReference>
<dbReference type="GO" id="GO:0019674">
    <property type="term" value="P:NAD+ metabolic process"/>
    <property type="evidence" value="ECO:0007669"/>
    <property type="project" value="InterPro"/>
</dbReference>
<keyword evidence="4 8" id="KW-0067">ATP-binding</keyword>
<feature type="binding site" evidence="8">
    <location>
        <position position="216"/>
    </location>
    <ligand>
        <name>NAD(+)</name>
        <dbReference type="ChEBI" id="CHEBI:57540"/>
    </ligand>
</feature>
<evidence type="ECO:0000256" key="5">
    <source>
        <dbReference type="ARBA" id="ARBA00022857"/>
    </source>
</evidence>